<keyword evidence="6 12" id="KW-1048">Host nucleus</keyword>
<keyword evidence="4 12" id="KW-0244">Early protein</keyword>
<dbReference type="KEGG" id="vg:13097034"/>
<evidence type="ECO:0000256" key="7">
    <source>
        <dbReference type="ARBA" id="ARBA00022705"/>
    </source>
</evidence>
<dbReference type="GO" id="GO:0006351">
    <property type="term" value="P:DNA-templated transcription"/>
    <property type="evidence" value="ECO:0007669"/>
    <property type="project" value="UniProtKB-UniRule"/>
</dbReference>
<feature type="cross-link" description="Glycyl lysine isopeptide (Lys-Gly) (interchain with G-Cter in SUMO)" evidence="12">
    <location>
        <position position="312"/>
    </location>
</feature>
<evidence type="ECO:0000256" key="10">
    <source>
        <dbReference type="ARBA" id="ARBA00023159"/>
    </source>
</evidence>
<feature type="compositionally biased region" description="Polar residues" evidence="13">
    <location>
        <begin position="198"/>
        <end position="212"/>
    </location>
</feature>
<dbReference type="InterPro" id="IPR042503">
    <property type="entry name" value="Regulatory_protein_E2_N_1"/>
</dbReference>
<comment type="function">
    <text evidence="12">Plays a role in the initiation of viral DNA replication. A dimer of E2 interacts with a dimer of E1 in order to improve specificity of E1 DNA binding activity. Once the complex recognizes and binds DNA at specific sites, the E2 dimer is removed from DNA. E2 also regulates viral transcription through binding to the E2RE response element (5'-ACCNNNNNNGGT-3') present in multiple copies in the regulatory regions of the viral genome. Activates or represses transcription depending on E2RE's position with regards to proximal promoter elements including the TATA-box. Repression occurs by sterically hindering the assembly of the transcription initiation complex.</text>
</comment>
<dbReference type="Gene3D" id="3.30.70.330">
    <property type="match status" value="1"/>
</dbReference>
<sequence length="388" mass="43104">MEKVSSHLSALQEEQMDLCDKDSRNLIDHIKYWGLLRREQVILCAARKRGMSKVGLQAVPPAKVCEEMARQAIAMQMVLTSLQGSVYGNEPWSLCETSSEMYNSEPQETFKKGGVSVRVTFDGDANNEMLYTMWGSVYRCVEGIWRKEEGGVDHNGIYTRYEGHKSYYIDFGEEAQKYSSLGAWAVRLRGELLTDSELVTSSTDSKTTQSACTKKPLPGPVGPHPEDPATTARTPDVSPITKAWQPWTSTPTKGGQGPHKKEALGLGRLGEQGEHPPVAAAGPVHCGLSTDRSFGSTCDSDTDCNLPVIIYKGTANQLKCFRFRIRQHCKGIYCNLTTTWQWLGNDGVSRTNNHRIIVAFENCCKRGLFMKTVVLPEGVTYKTAYMPL</sequence>
<dbReference type="InterPro" id="IPR000427">
    <property type="entry name" value="Papillomavirus_E2_C"/>
</dbReference>
<dbReference type="InterPro" id="IPR036050">
    <property type="entry name" value="Regulatory_protein_E2_N"/>
</dbReference>
<evidence type="ECO:0000313" key="16">
    <source>
        <dbReference type="EMBL" id="ADJ96355.1"/>
    </source>
</evidence>
<dbReference type="GO" id="GO:0000166">
    <property type="term" value="F:nucleotide binding"/>
    <property type="evidence" value="ECO:0007669"/>
    <property type="project" value="UniProtKB-UniRule"/>
</dbReference>
<dbReference type="HAMAP" id="MF_04001">
    <property type="entry name" value="PPV_E2"/>
    <property type="match status" value="1"/>
</dbReference>
<dbReference type="GO" id="GO:0039693">
    <property type="term" value="P:viral DNA genome replication"/>
    <property type="evidence" value="ECO:0007669"/>
    <property type="project" value="UniProtKB-UniRule"/>
</dbReference>
<gene>
    <name evidence="12 16" type="primary">E2</name>
</gene>
<keyword evidence="10 12" id="KW-0010">Activator</keyword>
<dbReference type="Proteomes" id="UP000052091">
    <property type="component" value="Segment"/>
</dbReference>
<feature type="region of interest" description="Disordered" evidence="13">
    <location>
        <begin position="198"/>
        <end position="263"/>
    </location>
</feature>
<dbReference type="RefSeq" id="YP_006470636.1">
    <property type="nucleotide sequence ID" value="NC_018076.1"/>
</dbReference>
<evidence type="ECO:0000259" key="15">
    <source>
        <dbReference type="Pfam" id="PF00511"/>
    </source>
</evidence>
<dbReference type="GO" id="GO:0042025">
    <property type="term" value="C:host cell nucleus"/>
    <property type="evidence" value="ECO:0007669"/>
    <property type="project" value="UniProtKB-SubCell"/>
</dbReference>
<evidence type="ECO:0000259" key="14">
    <source>
        <dbReference type="Pfam" id="PF00508"/>
    </source>
</evidence>
<keyword evidence="3 12" id="KW-0678">Repressor</keyword>
<dbReference type="Gene3D" id="2.170.200.10">
    <property type="entry name" value="Papillomavirus E2 early protein domain"/>
    <property type="match status" value="1"/>
</dbReference>
<dbReference type="InterPro" id="IPR042504">
    <property type="entry name" value="Regulatory_protein_E2_N_2"/>
</dbReference>
<evidence type="ECO:0000256" key="12">
    <source>
        <dbReference type="HAMAP-Rule" id="MF_04001"/>
    </source>
</evidence>
<evidence type="ECO:0000256" key="1">
    <source>
        <dbReference type="ARBA" id="ARBA00004147"/>
    </source>
</evidence>
<evidence type="ECO:0000256" key="5">
    <source>
        <dbReference type="ARBA" id="ARBA00022553"/>
    </source>
</evidence>
<feature type="domain" description="Papillomavirus E2 N-terminal" evidence="14">
    <location>
        <begin position="1"/>
        <end position="195"/>
    </location>
</feature>
<dbReference type="OrthoDB" id="15886at10239"/>
<dbReference type="InterPro" id="IPR012677">
    <property type="entry name" value="Nucleotide-bd_a/b_plait_sf"/>
</dbReference>
<evidence type="ECO:0000256" key="13">
    <source>
        <dbReference type="SAM" id="MobiDB-lite"/>
    </source>
</evidence>
<organism evidence="16 17">
    <name type="scientific">Phocoena phocoena papillomavirus 4</name>
    <dbReference type="NCBI Taxonomy" id="706527"/>
    <lineage>
        <taxon>Viruses</taxon>
        <taxon>Monodnaviria</taxon>
        <taxon>Shotokuvirae</taxon>
        <taxon>Cossaviricota</taxon>
        <taxon>Papovaviricetes</taxon>
        <taxon>Zurhausenvirales</taxon>
        <taxon>Papillomaviridae</taxon>
        <taxon>Firstpapillomavirinae</taxon>
        <taxon>Dyopipapillomavirus</taxon>
        <taxon>Dyopipapillomavirus 1</taxon>
    </lineage>
</organism>
<dbReference type="GO" id="GO:0006260">
    <property type="term" value="P:DNA replication"/>
    <property type="evidence" value="ECO:0007669"/>
    <property type="project" value="UniProtKB-KW"/>
</dbReference>
<dbReference type="GO" id="GO:0003700">
    <property type="term" value="F:DNA-binding transcription factor activity"/>
    <property type="evidence" value="ECO:0007669"/>
    <property type="project" value="UniProtKB-UniRule"/>
</dbReference>
<keyword evidence="17" id="KW-1185">Reference proteome</keyword>
<comment type="PTM">
    <text evidence="12">Phosphorylated.</text>
</comment>
<dbReference type="Pfam" id="PF00511">
    <property type="entry name" value="PPV_E2_C"/>
    <property type="match status" value="1"/>
</dbReference>
<dbReference type="Pfam" id="PF00508">
    <property type="entry name" value="PPV_E2_N"/>
    <property type="match status" value="1"/>
</dbReference>
<dbReference type="GeneID" id="13097034"/>
<dbReference type="GO" id="GO:0006275">
    <property type="term" value="P:regulation of DNA replication"/>
    <property type="evidence" value="ECO:0007669"/>
    <property type="project" value="UniProtKB-UniRule"/>
</dbReference>
<keyword evidence="11 12" id="KW-0804">Transcription</keyword>
<keyword evidence="5 12" id="KW-0597">Phosphoprotein</keyword>
<comment type="caution">
    <text evidence="12">Lacks conserved residue(s) required for the propagation of feature annotation.</text>
</comment>
<evidence type="ECO:0000256" key="4">
    <source>
        <dbReference type="ARBA" id="ARBA00022518"/>
    </source>
</evidence>
<comment type="subcellular location">
    <subcellularLocation>
        <location evidence="1 12">Host nucleus</location>
    </subcellularLocation>
</comment>
<keyword evidence="7 12" id="KW-0235">DNA replication</keyword>
<accession>F2VIS2</accession>
<evidence type="ECO:0000313" key="17">
    <source>
        <dbReference type="Proteomes" id="UP000052091"/>
    </source>
</evidence>
<keyword evidence="9 12" id="KW-0238">DNA-binding</keyword>
<comment type="similarity">
    <text evidence="12">Belongs to the papillomaviridae E2 protein family.</text>
</comment>
<dbReference type="InterPro" id="IPR035975">
    <property type="entry name" value="E2/EBNA1_C_sf"/>
</dbReference>
<name>F2VIS2_9PAPI</name>
<evidence type="ECO:0000256" key="2">
    <source>
        <dbReference type="ARBA" id="ARBA00007794"/>
    </source>
</evidence>
<comment type="subunit">
    <text evidence="12">Binds DNA as homodimer. Interacts with protein E1; this interaction greatly increases E1 DNA-binding activity. Interacts with protein L1; this interaction enhances E2-dependent replication and transcription activation. Interacts with protein L2; this interaction inhibits E2 transcriptional activity but not DNA replication function E2. Interacts with protein E7; this interaction inhibits E7 oncogenic activity. Interacts with host TAF1; this interaction modulates E2-dependent transcriptional regulation. Interacts with host BRD4; this interaction mediates E2 transcriptional activation function. Additionally, the interaction with host BRD4 on mitotic chromosomes mediates tethering of the viral genome. Interacts with host TOPBP1; this interaction is required for optimal viral DNA replication.</text>
</comment>
<reference evidence="16 17" key="1">
    <citation type="journal article" date="2011" name="Mol. Phylogenet. Evol.">
        <title>Modular organizations of novel cetacean papillomaviruses.</title>
        <authorList>
            <person name="Gottschling M."/>
            <person name="Bravo I.G."/>
            <person name="Schulz E."/>
            <person name="Bracho M.A."/>
            <person name="Deaville R."/>
            <person name="Jepson P.D."/>
            <person name="Bressem M.F."/>
            <person name="Stockfleth E."/>
            <person name="Nindl I."/>
        </authorList>
    </citation>
    <scope>NUCLEOTIDE SEQUENCE [LARGE SCALE GENOMIC DNA]</scope>
</reference>
<dbReference type="InterPro" id="IPR001866">
    <property type="entry name" value="PPV_E2_N"/>
</dbReference>
<evidence type="ECO:0000256" key="3">
    <source>
        <dbReference type="ARBA" id="ARBA00022491"/>
    </source>
</evidence>
<evidence type="ECO:0000256" key="11">
    <source>
        <dbReference type="ARBA" id="ARBA00023163"/>
    </source>
</evidence>
<dbReference type="Gene3D" id="1.10.287.30">
    <property type="entry name" value="E2 (early) protein, N terminal domain, subdomain 1"/>
    <property type="match status" value="1"/>
</dbReference>
<protein>
    <recommendedName>
        <fullName evidence="12">Regulatory protein E2</fullName>
    </recommendedName>
</protein>
<proteinExistence type="inferred from homology"/>
<dbReference type="SUPFAM" id="SSF51332">
    <property type="entry name" value="E2 regulatory, transactivation domain"/>
    <property type="match status" value="1"/>
</dbReference>
<dbReference type="InterPro" id="IPR033668">
    <property type="entry name" value="Reg_prot_E2"/>
</dbReference>
<evidence type="ECO:0000256" key="8">
    <source>
        <dbReference type="ARBA" id="ARBA00023015"/>
    </source>
</evidence>
<evidence type="ECO:0000256" key="9">
    <source>
        <dbReference type="ARBA" id="ARBA00023125"/>
    </source>
</evidence>
<feature type="domain" description="Papillomavirus E2 C-terminal" evidence="15">
    <location>
        <begin position="307"/>
        <end position="384"/>
    </location>
</feature>
<dbReference type="GO" id="GO:0003677">
    <property type="term" value="F:DNA binding"/>
    <property type="evidence" value="ECO:0007669"/>
    <property type="project" value="UniProtKB-UniRule"/>
</dbReference>
<dbReference type="EMBL" id="GU117623">
    <property type="protein sequence ID" value="ADJ96355.1"/>
    <property type="molecule type" value="Genomic_DNA"/>
</dbReference>
<keyword evidence="12" id="KW-1017">Isopeptide bond</keyword>
<keyword evidence="8 12" id="KW-0805">Transcription regulation</keyword>
<evidence type="ECO:0000256" key="6">
    <source>
        <dbReference type="ARBA" id="ARBA00022562"/>
    </source>
</evidence>
<feature type="region of interest" description="DNA-binding domain" evidence="12">
    <location>
        <begin position="305"/>
        <end position="388"/>
    </location>
</feature>
<comment type="PTM">
    <text evidence="12">Sumoylation plays a regulatory role in E2 transcriptional activity.</text>
</comment>
<keyword evidence="12" id="KW-0832">Ubl conjugation</keyword>
<dbReference type="SUPFAM" id="SSF54957">
    <property type="entry name" value="Viral DNA-binding domain"/>
    <property type="match status" value="1"/>
</dbReference>
<comment type="similarity">
    <text evidence="2">Belongs to the papillomaviridae E8^E2C protein family.</text>
</comment>